<organism evidence="2">
    <name type="scientific">marine metagenome</name>
    <dbReference type="NCBI Taxonomy" id="408172"/>
    <lineage>
        <taxon>unclassified sequences</taxon>
        <taxon>metagenomes</taxon>
        <taxon>ecological metagenomes</taxon>
    </lineage>
</organism>
<gene>
    <name evidence="2" type="ORF">METZ01_LOCUS350823</name>
</gene>
<dbReference type="EMBL" id="UINC01122265">
    <property type="protein sequence ID" value="SVC97969.1"/>
    <property type="molecule type" value="Genomic_DNA"/>
</dbReference>
<name>A0A382RJV4_9ZZZZ</name>
<dbReference type="InterPro" id="IPR036621">
    <property type="entry name" value="Anticodon-bd_dom_sf"/>
</dbReference>
<protein>
    <recommendedName>
        <fullName evidence="1">Anticodon-binding domain-containing protein</fullName>
    </recommendedName>
</protein>
<evidence type="ECO:0000313" key="2">
    <source>
        <dbReference type="EMBL" id="SVC97969.1"/>
    </source>
</evidence>
<feature type="domain" description="Anticodon-binding" evidence="1">
    <location>
        <begin position="6"/>
        <end position="76"/>
    </location>
</feature>
<dbReference type="Pfam" id="PF03129">
    <property type="entry name" value="HGTP_anticodon"/>
    <property type="match status" value="1"/>
</dbReference>
<dbReference type="InterPro" id="IPR004154">
    <property type="entry name" value="Anticodon-bd"/>
</dbReference>
<dbReference type="SUPFAM" id="SSF52954">
    <property type="entry name" value="Class II aaRS ABD-related"/>
    <property type="match status" value="1"/>
</dbReference>
<dbReference type="GO" id="GO:0006433">
    <property type="term" value="P:prolyl-tRNA aminoacylation"/>
    <property type="evidence" value="ECO:0007669"/>
    <property type="project" value="TreeGrafter"/>
</dbReference>
<dbReference type="AlphaFoldDB" id="A0A382RJV4"/>
<dbReference type="InterPro" id="IPR044140">
    <property type="entry name" value="ProRS_anticodon_short"/>
</dbReference>
<dbReference type="GO" id="GO:0005829">
    <property type="term" value="C:cytosol"/>
    <property type="evidence" value="ECO:0007669"/>
    <property type="project" value="TreeGrafter"/>
</dbReference>
<dbReference type="PANTHER" id="PTHR42753:SF2">
    <property type="entry name" value="PROLINE--TRNA LIGASE"/>
    <property type="match status" value="1"/>
</dbReference>
<proteinExistence type="predicted"/>
<dbReference type="GO" id="GO:0004827">
    <property type="term" value="F:proline-tRNA ligase activity"/>
    <property type="evidence" value="ECO:0007669"/>
    <property type="project" value="TreeGrafter"/>
</dbReference>
<feature type="non-terminal residue" evidence="2">
    <location>
        <position position="1"/>
    </location>
</feature>
<sequence>FSDDTVSSAANNIYKTLWKMGMEVLLDDRPDRLGAKFKDAELLGIPIQIVVGLKNLGEGKIEIKLRKTGESLLVSYPEEIADIFGILSKL</sequence>
<dbReference type="InterPro" id="IPR050062">
    <property type="entry name" value="Pro-tRNA_synthetase"/>
</dbReference>
<accession>A0A382RJV4</accession>
<evidence type="ECO:0000259" key="1">
    <source>
        <dbReference type="Pfam" id="PF03129"/>
    </source>
</evidence>
<dbReference type="PANTHER" id="PTHR42753">
    <property type="entry name" value="MITOCHONDRIAL RIBOSOME PROTEIN L39/PROLYL-TRNA LIGASE FAMILY MEMBER"/>
    <property type="match status" value="1"/>
</dbReference>
<dbReference type="Gene3D" id="3.40.50.800">
    <property type="entry name" value="Anticodon-binding domain"/>
    <property type="match status" value="1"/>
</dbReference>
<reference evidence="2" key="1">
    <citation type="submission" date="2018-05" db="EMBL/GenBank/DDBJ databases">
        <authorList>
            <person name="Lanie J.A."/>
            <person name="Ng W.-L."/>
            <person name="Kazmierczak K.M."/>
            <person name="Andrzejewski T.M."/>
            <person name="Davidsen T.M."/>
            <person name="Wayne K.J."/>
            <person name="Tettelin H."/>
            <person name="Glass J.I."/>
            <person name="Rusch D."/>
            <person name="Podicherti R."/>
            <person name="Tsui H.-C.T."/>
            <person name="Winkler M.E."/>
        </authorList>
    </citation>
    <scope>NUCLEOTIDE SEQUENCE</scope>
</reference>
<dbReference type="CDD" id="cd00861">
    <property type="entry name" value="ProRS_anticodon_short"/>
    <property type="match status" value="1"/>
</dbReference>